<keyword evidence="4" id="KW-0677">Repeat</keyword>
<keyword evidence="9" id="KW-0325">Glycoprotein</keyword>
<reference evidence="13 14" key="1">
    <citation type="journal article" date="2015" name="Genome Biol. Evol.">
        <title>Comparative Genomics of a Bacterivorous Green Alga Reveals Evolutionary Causalities and Consequences of Phago-Mixotrophic Mode of Nutrition.</title>
        <authorList>
            <person name="Burns J.A."/>
            <person name="Paasch A."/>
            <person name="Narechania A."/>
            <person name="Kim E."/>
        </authorList>
    </citation>
    <scope>NUCLEOTIDE SEQUENCE [LARGE SCALE GENOMIC DNA]</scope>
    <source>
        <strain evidence="13 14">PLY_AMNH</strain>
    </source>
</reference>
<feature type="transmembrane region" description="Helical" evidence="11">
    <location>
        <begin position="97"/>
        <end position="121"/>
    </location>
</feature>
<name>A0AAE0FEX6_9CHLO</name>
<feature type="transmembrane region" description="Helical" evidence="11">
    <location>
        <begin position="66"/>
        <end position="85"/>
    </location>
</feature>
<evidence type="ECO:0000256" key="10">
    <source>
        <dbReference type="ARBA" id="ARBA00023303"/>
    </source>
</evidence>
<dbReference type="Gene3D" id="1.20.120.350">
    <property type="entry name" value="Voltage-gated potassium channels. Chain C"/>
    <property type="match status" value="1"/>
</dbReference>
<dbReference type="Pfam" id="PF00520">
    <property type="entry name" value="Ion_trans"/>
    <property type="match status" value="1"/>
</dbReference>
<keyword evidence="5" id="KW-0851">Voltage-gated channel</keyword>
<evidence type="ECO:0000256" key="4">
    <source>
        <dbReference type="ARBA" id="ARBA00022737"/>
    </source>
</evidence>
<dbReference type="PANTHER" id="PTHR10037">
    <property type="entry name" value="VOLTAGE-GATED CATION CHANNEL CALCIUM AND SODIUM"/>
    <property type="match status" value="1"/>
</dbReference>
<evidence type="ECO:0000256" key="5">
    <source>
        <dbReference type="ARBA" id="ARBA00022882"/>
    </source>
</evidence>
<evidence type="ECO:0000256" key="9">
    <source>
        <dbReference type="ARBA" id="ARBA00023180"/>
    </source>
</evidence>
<evidence type="ECO:0000256" key="11">
    <source>
        <dbReference type="SAM" id="Phobius"/>
    </source>
</evidence>
<feature type="transmembrane region" description="Helical" evidence="11">
    <location>
        <begin position="141"/>
        <end position="162"/>
    </location>
</feature>
<dbReference type="InterPro" id="IPR005821">
    <property type="entry name" value="Ion_trans_dom"/>
</dbReference>
<evidence type="ECO:0000313" key="13">
    <source>
        <dbReference type="EMBL" id="KAK3258111.1"/>
    </source>
</evidence>
<dbReference type="InterPro" id="IPR043203">
    <property type="entry name" value="VGCC_Ca_Na"/>
</dbReference>
<evidence type="ECO:0000256" key="7">
    <source>
        <dbReference type="ARBA" id="ARBA00023065"/>
    </source>
</evidence>
<dbReference type="InterPro" id="IPR027359">
    <property type="entry name" value="Volt_channel_dom_sf"/>
</dbReference>
<feature type="transmembrane region" description="Helical" evidence="11">
    <location>
        <begin position="193"/>
        <end position="219"/>
    </location>
</feature>
<keyword evidence="7" id="KW-0406">Ion transport</keyword>
<dbReference type="PANTHER" id="PTHR10037:SF62">
    <property type="entry name" value="SODIUM CHANNEL PROTEIN 60E"/>
    <property type="match status" value="1"/>
</dbReference>
<feature type="non-terminal residue" evidence="13">
    <location>
        <position position="1"/>
    </location>
</feature>
<evidence type="ECO:0000259" key="12">
    <source>
        <dbReference type="Pfam" id="PF00520"/>
    </source>
</evidence>
<proteinExistence type="predicted"/>
<dbReference type="GO" id="GO:0005248">
    <property type="term" value="F:voltage-gated sodium channel activity"/>
    <property type="evidence" value="ECO:0007669"/>
    <property type="project" value="TreeGrafter"/>
</dbReference>
<keyword evidence="6 11" id="KW-1133">Transmembrane helix</keyword>
<keyword evidence="8 11" id="KW-0472">Membrane</keyword>
<evidence type="ECO:0000256" key="6">
    <source>
        <dbReference type="ARBA" id="ARBA00022989"/>
    </source>
</evidence>
<dbReference type="FunFam" id="1.20.120.350:FF:000009">
    <property type="entry name" value="Voltage-dependent T-type calcium channel subunit alpha"/>
    <property type="match status" value="1"/>
</dbReference>
<dbReference type="AlphaFoldDB" id="A0AAE0FEX6"/>
<organism evidence="13 14">
    <name type="scientific">Cymbomonas tetramitiformis</name>
    <dbReference type="NCBI Taxonomy" id="36881"/>
    <lineage>
        <taxon>Eukaryota</taxon>
        <taxon>Viridiplantae</taxon>
        <taxon>Chlorophyta</taxon>
        <taxon>Pyramimonadophyceae</taxon>
        <taxon>Pyramimonadales</taxon>
        <taxon>Pyramimonadaceae</taxon>
        <taxon>Cymbomonas</taxon>
    </lineage>
</organism>
<keyword evidence="10" id="KW-0407">Ion channel</keyword>
<keyword evidence="2" id="KW-0813">Transport</keyword>
<comment type="subcellular location">
    <subcellularLocation>
        <location evidence="1">Membrane</location>
        <topology evidence="1">Multi-pass membrane protein</topology>
    </subcellularLocation>
</comment>
<evidence type="ECO:0000256" key="3">
    <source>
        <dbReference type="ARBA" id="ARBA00022692"/>
    </source>
</evidence>
<gene>
    <name evidence="13" type="ORF">CYMTET_32830</name>
</gene>
<evidence type="ECO:0000256" key="1">
    <source>
        <dbReference type="ARBA" id="ARBA00004141"/>
    </source>
</evidence>
<feature type="domain" description="Ion transport" evidence="12">
    <location>
        <begin position="66"/>
        <end position="219"/>
    </location>
</feature>
<comment type="caution">
    <text evidence="13">The sequence shown here is derived from an EMBL/GenBank/DDBJ whole genome shotgun (WGS) entry which is preliminary data.</text>
</comment>
<dbReference type="SUPFAM" id="SSF81324">
    <property type="entry name" value="Voltage-gated potassium channels"/>
    <property type="match status" value="1"/>
</dbReference>
<accession>A0AAE0FEX6</accession>
<protein>
    <recommendedName>
        <fullName evidence="12">Ion transport domain-containing protein</fullName>
    </recommendedName>
</protein>
<evidence type="ECO:0000256" key="2">
    <source>
        <dbReference type="ARBA" id="ARBA00022448"/>
    </source>
</evidence>
<dbReference type="GO" id="GO:0001518">
    <property type="term" value="C:voltage-gated sodium channel complex"/>
    <property type="evidence" value="ECO:0007669"/>
    <property type="project" value="TreeGrafter"/>
</dbReference>
<keyword evidence="3 11" id="KW-0812">Transmembrane</keyword>
<dbReference type="EMBL" id="LGRX02019819">
    <property type="protein sequence ID" value="KAK3258111.1"/>
    <property type="molecule type" value="Genomic_DNA"/>
</dbReference>
<sequence>EDTTSLTTDRILAAQQEAEDDTDDLATPTNESDDTWKPSVLVGNSFYWFHPSHPVRIWLAWFVENWIFDSCILVLICFSSILLALDSPDLDQESTLGQTLAIAGSCLAVIFTIEMLMKMIVMQAFLGEGAYIREQWNQLDCFVVCVSIVGIFFSDVAFLRALRALRPLRIIVRLEGFRFVVESITSSIRASSAAVSILFCVGVVLSIIGVQLFAGAFYVCNDLSIDTEEECTGDACVCMEPAGASHRALSAWAA</sequence>
<dbReference type="Proteomes" id="UP001190700">
    <property type="component" value="Unassembled WGS sequence"/>
</dbReference>
<evidence type="ECO:0000313" key="14">
    <source>
        <dbReference type="Proteomes" id="UP001190700"/>
    </source>
</evidence>
<keyword evidence="14" id="KW-1185">Reference proteome</keyword>
<evidence type="ECO:0000256" key="8">
    <source>
        <dbReference type="ARBA" id="ARBA00023136"/>
    </source>
</evidence>